<dbReference type="VEuPathDB" id="VectorBase:ISCI011633"/>
<evidence type="ECO:0000256" key="1">
    <source>
        <dbReference type="SAM" id="MobiDB-lite"/>
    </source>
</evidence>
<evidence type="ECO:0000313" key="2">
    <source>
        <dbReference type="EnsemblMetazoa" id="ISCW011633-PA"/>
    </source>
</evidence>
<feature type="compositionally biased region" description="Polar residues" evidence="1">
    <location>
        <begin position="29"/>
        <end position="43"/>
    </location>
</feature>
<evidence type="ECO:0000313" key="3">
    <source>
        <dbReference type="Proteomes" id="UP000001555"/>
    </source>
</evidence>
<feature type="region of interest" description="Disordered" evidence="1">
    <location>
        <begin position="85"/>
        <end position="167"/>
    </location>
</feature>
<feature type="compositionally biased region" description="Low complexity" evidence="1">
    <location>
        <begin position="85"/>
        <end position="96"/>
    </location>
</feature>
<feature type="compositionally biased region" description="Low complexity" evidence="1">
    <location>
        <begin position="44"/>
        <end position="71"/>
    </location>
</feature>
<dbReference type="Proteomes" id="UP000001555">
    <property type="component" value="Unassembled WGS sequence"/>
</dbReference>
<protein>
    <submittedName>
        <fullName evidence="2">Uncharacterized protein</fullName>
    </submittedName>
</protein>
<organism evidence="2 3">
    <name type="scientific">Ixodes scapularis</name>
    <name type="common">Black-legged tick</name>
    <name type="synonym">Deer tick</name>
    <dbReference type="NCBI Taxonomy" id="6945"/>
    <lineage>
        <taxon>Eukaryota</taxon>
        <taxon>Metazoa</taxon>
        <taxon>Ecdysozoa</taxon>
        <taxon>Arthropoda</taxon>
        <taxon>Chelicerata</taxon>
        <taxon>Arachnida</taxon>
        <taxon>Acari</taxon>
        <taxon>Parasitiformes</taxon>
        <taxon>Ixodida</taxon>
        <taxon>Ixodoidea</taxon>
        <taxon>Ixodidae</taxon>
        <taxon>Ixodinae</taxon>
        <taxon>Ixodes</taxon>
    </lineage>
</organism>
<reference evidence="2" key="2">
    <citation type="submission" date="2020-05" db="UniProtKB">
        <authorList>
            <consortium name="EnsemblMetazoa"/>
        </authorList>
    </citation>
    <scope>IDENTIFICATION</scope>
    <source>
        <strain evidence="2">wikel</strain>
    </source>
</reference>
<proteinExistence type="predicted"/>
<dbReference type="InParanoid" id="A0A1S4LBH7"/>
<accession>A0A1S4LBH7</accession>
<dbReference type="EnsemblMetazoa" id="ISCW011633-RA">
    <property type="protein sequence ID" value="ISCW011633-PA"/>
    <property type="gene ID" value="ISCW011633"/>
</dbReference>
<dbReference type="EMBL" id="ABJB010489585">
    <property type="status" value="NOT_ANNOTATED_CDS"/>
    <property type="molecule type" value="Genomic_DNA"/>
</dbReference>
<sequence length="167" mass="16902">GHDTQRLEPTWSSPSVRRQCLPGHETPASAIQGTSASASETSQGAGANGATGDATSATDAADVSASATSHATVAQDAVFAADATNAADATATAEPTDPNDDDRNDDETCAPGRGASAVRTARLDRAARQRVPGSRCPQHGAGDRRPVSGLRRREGTGIPHGHSAAPR</sequence>
<feature type="compositionally biased region" description="Basic and acidic residues" evidence="1">
    <location>
        <begin position="141"/>
        <end position="155"/>
    </location>
</feature>
<feature type="compositionally biased region" description="Acidic residues" evidence="1">
    <location>
        <begin position="97"/>
        <end position="108"/>
    </location>
</feature>
<dbReference type="AlphaFoldDB" id="A0A1S4LBH7"/>
<feature type="region of interest" description="Disordered" evidence="1">
    <location>
        <begin position="1"/>
        <end position="71"/>
    </location>
</feature>
<reference evidence="3" key="1">
    <citation type="submission" date="2008-03" db="EMBL/GenBank/DDBJ databases">
        <title>Annotation of Ixodes scapularis.</title>
        <authorList>
            <consortium name="Ixodes scapularis Genome Project Consortium"/>
            <person name="Caler E."/>
            <person name="Hannick L.I."/>
            <person name="Bidwell S."/>
            <person name="Joardar V."/>
            <person name="Thiagarajan M."/>
            <person name="Amedeo P."/>
            <person name="Galinsky K.J."/>
            <person name="Schobel S."/>
            <person name="Inman J."/>
            <person name="Hostetler J."/>
            <person name="Miller J."/>
            <person name="Hammond M."/>
            <person name="Megy K."/>
            <person name="Lawson D."/>
            <person name="Kodira C."/>
            <person name="Sutton G."/>
            <person name="Meyer J."/>
            <person name="Hill C.A."/>
            <person name="Birren B."/>
            <person name="Nene V."/>
            <person name="Collins F."/>
            <person name="Alarcon-Chaidez F."/>
            <person name="Wikel S."/>
            <person name="Strausberg R."/>
        </authorList>
    </citation>
    <scope>NUCLEOTIDE SEQUENCE [LARGE SCALE GENOMIC DNA]</scope>
    <source>
        <strain evidence="3">Wikel</strain>
    </source>
</reference>
<name>A0A1S4LBH7_IXOSC</name>
<dbReference type="VEuPathDB" id="VectorBase:ISCW011633"/>
<keyword evidence="3" id="KW-1185">Reference proteome</keyword>